<gene>
    <name evidence="2" type="ORF">CWM47_19290</name>
</gene>
<sequence>MNHHTTSKFWKRYYNLPEAVQDLADKNFELLKIDPSHPSLHFKEISGKENLWSARVGDHFRVLAIHEDEFYWFWIGSHAEYNQLIKRL</sequence>
<protein>
    <recommendedName>
        <fullName evidence="1">ParE-like toxin domain-containing protein</fullName>
    </recommendedName>
</protein>
<dbReference type="SUPFAM" id="SSF143011">
    <property type="entry name" value="RelE-like"/>
    <property type="match status" value="1"/>
</dbReference>
<dbReference type="RefSeq" id="WP_100989851.1">
    <property type="nucleotide sequence ID" value="NZ_CP025096.1"/>
</dbReference>
<evidence type="ECO:0000313" key="3">
    <source>
        <dbReference type="Proteomes" id="UP000232883"/>
    </source>
</evidence>
<evidence type="ECO:0000313" key="2">
    <source>
        <dbReference type="EMBL" id="AUD03784.1"/>
    </source>
</evidence>
<accession>A0A2K8Z1T5</accession>
<dbReference type="OrthoDB" id="129742at2"/>
<organism evidence="2 3">
    <name type="scientific">Spirosoma pollinicola</name>
    <dbReference type="NCBI Taxonomy" id="2057025"/>
    <lineage>
        <taxon>Bacteria</taxon>
        <taxon>Pseudomonadati</taxon>
        <taxon>Bacteroidota</taxon>
        <taxon>Cytophagia</taxon>
        <taxon>Cytophagales</taxon>
        <taxon>Cytophagaceae</taxon>
        <taxon>Spirosoma</taxon>
    </lineage>
</organism>
<dbReference type="Proteomes" id="UP000232883">
    <property type="component" value="Chromosome"/>
</dbReference>
<feature type="domain" description="ParE-like toxin" evidence="1">
    <location>
        <begin position="21"/>
        <end position="83"/>
    </location>
</feature>
<reference evidence="2 3" key="1">
    <citation type="submission" date="2017-11" db="EMBL/GenBank/DDBJ databases">
        <title>Taxonomic description and genome sequences of Spirosoma HA7 sp. nov., isolated from pollen microhabitat of Corylus avellana.</title>
        <authorList>
            <person name="Ambika Manirajan B."/>
            <person name="Suarez C."/>
            <person name="Ratering S."/>
            <person name="Geissler-Plaum R."/>
            <person name="Cardinale M."/>
            <person name="Sylvia S."/>
        </authorList>
    </citation>
    <scope>NUCLEOTIDE SEQUENCE [LARGE SCALE GENOMIC DNA]</scope>
    <source>
        <strain evidence="2 3">HA7</strain>
    </source>
</reference>
<proteinExistence type="predicted"/>
<dbReference type="EMBL" id="CP025096">
    <property type="protein sequence ID" value="AUD03784.1"/>
    <property type="molecule type" value="Genomic_DNA"/>
</dbReference>
<keyword evidence="3" id="KW-1185">Reference proteome</keyword>
<dbReference type="KEGG" id="spir:CWM47_19290"/>
<dbReference type="AlphaFoldDB" id="A0A2K8Z1T5"/>
<dbReference type="InterPro" id="IPR035093">
    <property type="entry name" value="RelE/ParE_toxin_dom_sf"/>
</dbReference>
<dbReference type="Gene3D" id="3.30.2310.20">
    <property type="entry name" value="RelE-like"/>
    <property type="match status" value="1"/>
</dbReference>
<dbReference type="InterPro" id="IPR056925">
    <property type="entry name" value="ParE-like"/>
</dbReference>
<dbReference type="Pfam" id="PF24732">
    <property type="entry name" value="ParE_like"/>
    <property type="match status" value="1"/>
</dbReference>
<evidence type="ECO:0000259" key="1">
    <source>
        <dbReference type="Pfam" id="PF24732"/>
    </source>
</evidence>
<name>A0A2K8Z1T5_9BACT</name>